<keyword evidence="3" id="KW-1185">Reference proteome</keyword>
<feature type="region of interest" description="Disordered" evidence="1">
    <location>
        <begin position="110"/>
        <end position="133"/>
    </location>
</feature>
<feature type="compositionally biased region" description="Low complexity" evidence="1">
    <location>
        <begin position="15"/>
        <end position="31"/>
    </location>
</feature>
<evidence type="ECO:0000313" key="2">
    <source>
        <dbReference type="EMBL" id="KAJ1168095.1"/>
    </source>
</evidence>
<feature type="compositionally biased region" description="Basic and acidic residues" evidence="1">
    <location>
        <begin position="110"/>
        <end position="121"/>
    </location>
</feature>
<gene>
    <name evidence="2" type="ORF">NDU88_000049</name>
</gene>
<dbReference type="Proteomes" id="UP001066276">
    <property type="component" value="Chromosome 4_1"/>
</dbReference>
<organism evidence="2 3">
    <name type="scientific">Pleurodeles waltl</name>
    <name type="common">Iberian ribbed newt</name>
    <dbReference type="NCBI Taxonomy" id="8319"/>
    <lineage>
        <taxon>Eukaryota</taxon>
        <taxon>Metazoa</taxon>
        <taxon>Chordata</taxon>
        <taxon>Craniata</taxon>
        <taxon>Vertebrata</taxon>
        <taxon>Euteleostomi</taxon>
        <taxon>Amphibia</taxon>
        <taxon>Batrachia</taxon>
        <taxon>Caudata</taxon>
        <taxon>Salamandroidea</taxon>
        <taxon>Salamandridae</taxon>
        <taxon>Pleurodelinae</taxon>
        <taxon>Pleurodeles</taxon>
    </lineage>
</organism>
<feature type="region of interest" description="Disordered" evidence="1">
    <location>
        <begin position="1"/>
        <end position="81"/>
    </location>
</feature>
<comment type="caution">
    <text evidence="2">The sequence shown here is derived from an EMBL/GenBank/DDBJ whole genome shotgun (WGS) entry which is preliminary data.</text>
</comment>
<dbReference type="EMBL" id="JANPWB010000007">
    <property type="protein sequence ID" value="KAJ1168095.1"/>
    <property type="molecule type" value="Genomic_DNA"/>
</dbReference>
<reference evidence="2" key="1">
    <citation type="journal article" date="2022" name="bioRxiv">
        <title>Sequencing and chromosome-scale assembly of the giantPleurodeles waltlgenome.</title>
        <authorList>
            <person name="Brown T."/>
            <person name="Elewa A."/>
            <person name="Iarovenko S."/>
            <person name="Subramanian E."/>
            <person name="Araus A.J."/>
            <person name="Petzold A."/>
            <person name="Susuki M."/>
            <person name="Suzuki K.-i.T."/>
            <person name="Hayashi T."/>
            <person name="Toyoda A."/>
            <person name="Oliveira C."/>
            <person name="Osipova E."/>
            <person name="Leigh N.D."/>
            <person name="Simon A."/>
            <person name="Yun M.H."/>
        </authorList>
    </citation>
    <scope>NUCLEOTIDE SEQUENCE</scope>
    <source>
        <strain evidence="2">20211129_DDA</strain>
        <tissue evidence="2">Liver</tissue>
    </source>
</reference>
<accession>A0AAV7SVG7</accession>
<proteinExistence type="predicted"/>
<evidence type="ECO:0000256" key="1">
    <source>
        <dbReference type="SAM" id="MobiDB-lite"/>
    </source>
</evidence>
<dbReference type="AlphaFoldDB" id="A0AAV7SVG7"/>
<name>A0AAV7SVG7_PLEWA</name>
<evidence type="ECO:0000313" key="3">
    <source>
        <dbReference type="Proteomes" id="UP001066276"/>
    </source>
</evidence>
<sequence>MLPEAQASLQKPRPGRGSAARAGSARAGGSPRAPPRPAPATVAPGSGAHRAVPQPAGEPRQRGLPDSPGEEGVTDAYRPRVSRVFSISVKSMEEMSRPLWEEVSLCCDHHQDPQENGEERGFTSVPDMARRNP</sequence>
<protein>
    <submittedName>
        <fullName evidence="2">Uncharacterized protein</fullName>
    </submittedName>
</protein>